<name>A0ABS2LMS2_9ACTN</name>
<evidence type="ECO:0000313" key="6">
    <source>
        <dbReference type="EMBL" id="MBM7488929.1"/>
    </source>
</evidence>
<accession>A0ABS2LMS2</accession>
<evidence type="ECO:0000259" key="4">
    <source>
        <dbReference type="PROSITE" id="PS50110"/>
    </source>
</evidence>
<dbReference type="CDD" id="cd00383">
    <property type="entry name" value="trans_reg_C"/>
    <property type="match status" value="1"/>
</dbReference>
<dbReference type="SMART" id="SM00862">
    <property type="entry name" value="Trans_reg_C"/>
    <property type="match status" value="1"/>
</dbReference>
<sequence length="254" mass="28142">MHTDILRPATAGPTPTAEGEPAAARLLVVDDEPNISTLLAATLRLVAYDVRVAGSGRAALTVVEEFAPDLVILDVMLPDLDGFEVARRLRAAGRPVPVLFLTARDTVEDRVAGLVAGADDYVAKPFSLEEVVLRIRAILRRTRSELPSTSDSRSLRYTDLELDEDAHEVRRGGRPVDLSPTEFRLLRYLLLNAGRVVSKAQILDRVWNYDFGGDGRIVESYVYYLRRKVDRTGPPLIHTVRGVGYTLRLPRGDE</sequence>
<feature type="domain" description="Response regulatory" evidence="4">
    <location>
        <begin position="25"/>
        <end position="139"/>
    </location>
</feature>
<dbReference type="InterPro" id="IPR001789">
    <property type="entry name" value="Sig_transdc_resp-reg_receiver"/>
</dbReference>
<evidence type="ECO:0000313" key="7">
    <source>
        <dbReference type="Proteomes" id="UP000764837"/>
    </source>
</evidence>
<gene>
    <name evidence="6" type="ORF">JOD64_000151</name>
</gene>
<dbReference type="Gene3D" id="1.10.10.10">
    <property type="entry name" value="Winged helix-like DNA-binding domain superfamily/Winged helix DNA-binding domain"/>
    <property type="match status" value="1"/>
</dbReference>
<keyword evidence="2" id="KW-0597">Phosphoprotein</keyword>
<dbReference type="Gene3D" id="6.10.250.690">
    <property type="match status" value="1"/>
</dbReference>
<dbReference type="InterPro" id="IPR011006">
    <property type="entry name" value="CheY-like_superfamily"/>
</dbReference>
<dbReference type="InterPro" id="IPR001867">
    <property type="entry name" value="OmpR/PhoB-type_DNA-bd"/>
</dbReference>
<dbReference type="Gene3D" id="3.40.50.2300">
    <property type="match status" value="1"/>
</dbReference>
<feature type="modified residue" description="4-aspartylphosphate" evidence="2">
    <location>
        <position position="74"/>
    </location>
</feature>
<reference evidence="6 7" key="1">
    <citation type="submission" date="2021-01" db="EMBL/GenBank/DDBJ databases">
        <title>Sequencing the genomes of 1000 actinobacteria strains.</title>
        <authorList>
            <person name="Klenk H.-P."/>
        </authorList>
    </citation>
    <scope>NUCLEOTIDE SEQUENCE [LARGE SCALE GENOMIC DNA]</scope>
    <source>
        <strain evidence="6 7">DSM 100204</strain>
    </source>
</reference>
<protein>
    <submittedName>
        <fullName evidence="6">Two-component system OmpR family response regulator</fullName>
    </submittedName>
</protein>
<comment type="caution">
    <text evidence="6">The sequence shown here is derived from an EMBL/GenBank/DDBJ whole genome shotgun (WGS) entry which is preliminary data.</text>
</comment>
<organism evidence="6 7">
    <name type="scientific">Micromonospora luteifusca</name>
    <dbReference type="NCBI Taxonomy" id="709860"/>
    <lineage>
        <taxon>Bacteria</taxon>
        <taxon>Bacillati</taxon>
        <taxon>Actinomycetota</taxon>
        <taxon>Actinomycetes</taxon>
        <taxon>Micromonosporales</taxon>
        <taxon>Micromonosporaceae</taxon>
        <taxon>Micromonospora</taxon>
    </lineage>
</organism>
<dbReference type="SMART" id="SM00448">
    <property type="entry name" value="REC"/>
    <property type="match status" value="1"/>
</dbReference>
<dbReference type="EMBL" id="JAFBBP010000001">
    <property type="protein sequence ID" value="MBM7488929.1"/>
    <property type="molecule type" value="Genomic_DNA"/>
</dbReference>
<dbReference type="PANTHER" id="PTHR48111:SF28">
    <property type="entry name" value="TRANSCRIPTIONAL REGULATORY PROTEIN TCRX-RELATED"/>
    <property type="match status" value="1"/>
</dbReference>
<dbReference type="PROSITE" id="PS50110">
    <property type="entry name" value="RESPONSE_REGULATORY"/>
    <property type="match status" value="1"/>
</dbReference>
<proteinExistence type="predicted"/>
<dbReference type="InterPro" id="IPR036388">
    <property type="entry name" value="WH-like_DNA-bd_sf"/>
</dbReference>
<keyword evidence="1 3" id="KW-0238">DNA-binding</keyword>
<dbReference type="Pfam" id="PF00072">
    <property type="entry name" value="Response_reg"/>
    <property type="match status" value="1"/>
</dbReference>
<evidence type="ECO:0000259" key="5">
    <source>
        <dbReference type="PROSITE" id="PS51755"/>
    </source>
</evidence>
<evidence type="ECO:0000256" key="1">
    <source>
        <dbReference type="ARBA" id="ARBA00023125"/>
    </source>
</evidence>
<dbReference type="Pfam" id="PF00486">
    <property type="entry name" value="Trans_reg_C"/>
    <property type="match status" value="1"/>
</dbReference>
<dbReference type="InterPro" id="IPR039420">
    <property type="entry name" value="WalR-like"/>
</dbReference>
<evidence type="ECO:0000256" key="2">
    <source>
        <dbReference type="PROSITE-ProRule" id="PRU00169"/>
    </source>
</evidence>
<dbReference type="InterPro" id="IPR016032">
    <property type="entry name" value="Sig_transdc_resp-reg_C-effctor"/>
</dbReference>
<dbReference type="SUPFAM" id="SSF52172">
    <property type="entry name" value="CheY-like"/>
    <property type="match status" value="1"/>
</dbReference>
<feature type="DNA-binding region" description="OmpR/PhoB-type" evidence="3">
    <location>
        <begin position="152"/>
        <end position="249"/>
    </location>
</feature>
<evidence type="ECO:0000256" key="3">
    <source>
        <dbReference type="PROSITE-ProRule" id="PRU01091"/>
    </source>
</evidence>
<keyword evidence="7" id="KW-1185">Reference proteome</keyword>
<feature type="domain" description="OmpR/PhoB-type" evidence="5">
    <location>
        <begin position="152"/>
        <end position="249"/>
    </location>
</feature>
<dbReference type="PROSITE" id="PS51755">
    <property type="entry name" value="OMPR_PHOB"/>
    <property type="match status" value="1"/>
</dbReference>
<dbReference type="PANTHER" id="PTHR48111">
    <property type="entry name" value="REGULATOR OF RPOS"/>
    <property type="match status" value="1"/>
</dbReference>
<dbReference type="SUPFAM" id="SSF46894">
    <property type="entry name" value="C-terminal effector domain of the bipartite response regulators"/>
    <property type="match status" value="1"/>
</dbReference>
<dbReference type="Proteomes" id="UP000764837">
    <property type="component" value="Unassembled WGS sequence"/>
</dbReference>